<protein>
    <submittedName>
        <fullName evidence="3">Uncharacterized protein</fullName>
    </submittedName>
</protein>
<keyword evidence="4" id="KW-1185">Reference proteome</keyword>
<dbReference type="AlphaFoldDB" id="A0A9Q0JJB0"/>
<feature type="compositionally biased region" description="Basic residues" evidence="1">
    <location>
        <begin position="1"/>
        <end position="13"/>
    </location>
</feature>
<evidence type="ECO:0000313" key="4">
    <source>
        <dbReference type="Proteomes" id="UP001141552"/>
    </source>
</evidence>
<reference evidence="3" key="2">
    <citation type="journal article" date="2023" name="Plants (Basel)">
        <title>Annotation of the Turnera subulata (Passifloraceae) Draft Genome Reveals the S-Locus Evolved after the Divergence of Turneroideae from Passifloroideae in a Stepwise Manner.</title>
        <authorList>
            <person name="Henning P.M."/>
            <person name="Roalson E.H."/>
            <person name="Mir W."/>
            <person name="McCubbin A.G."/>
            <person name="Shore J.S."/>
        </authorList>
    </citation>
    <scope>NUCLEOTIDE SEQUENCE</scope>
    <source>
        <strain evidence="3">F60SS</strain>
    </source>
</reference>
<reference evidence="3" key="1">
    <citation type="submission" date="2022-02" db="EMBL/GenBank/DDBJ databases">
        <authorList>
            <person name="Henning P.M."/>
            <person name="McCubbin A.G."/>
            <person name="Shore J.S."/>
        </authorList>
    </citation>
    <scope>NUCLEOTIDE SEQUENCE</scope>
    <source>
        <strain evidence="3">F60SS</strain>
        <tissue evidence="3">Leaves</tissue>
    </source>
</reference>
<keyword evidence="2" id="KW-0812">Transmembrane</keyword>
<keyword evidence="2" id="KW-0472">Membrane</keyword>
<gene>
    <name evidence="3" type="ORF">Tsubulata_020671</name>
</gene>
<keyword evidence="2" id="KW-1133">Transmembrane helix</keyword>
<evidence type="ECO:0000313" key="3">
    <source>
        <dbReference type="EMBL" id="KAJ4844696.1"/>
    </source>
</evidence>
<dbReference type="EMBL" id="JAKUCV010001889">
    <property type="protein sequence ID" value="KAJ4844696.1"/>
    <property type="molecule type" value="Genomic_DNA"/>
</dbReference>
<organism evidence="3 4">
    <name type="scientific">Turnera subulata</name>
    <dbReference type="NCBI Taxonomy" id="218843"/>
    <lineage>
        <taxon>Eukaryota</taxon>
        <taxon>Viridiplantae</taxon>
        <taxon>Streptophyta</taxon>
        <taxon>Embryophyta</taxon>
        <taxon>Tracheophyta</taxon>
        <taxon>Spermatophyta</taxon>
        <taxon>Magnoliopsida</taxon>
        <taxon>eudicotyledons</taxon>
        <taxon>Gunneridae</taxon>
        <taxon>Pentapetalae</taxon>
        <taxon>rosids</taxon>
        <taxon>fabids</taxon>
        <taxon>Malpighiales</taxon>
        <taxon>Passifloraceae</taxon>
        <taxon>Turnera</taxon>
    </lineage>
</organism>
<evidence type="ECO:0000256" key="1">
    <source>
        <dbReference type="SAM" id="MobiDB-lite"/>
    </source>
</evidence>
<proteinExistence type="predicted"/>
<name>A0A9Q0JJB0_9ROSI</name>
<feature type="region of interest" description="Disordered" evidence="1">
    <location>
        <begin position="61"/>
        <end position="99"/>
    </location>
</feature>
<sequence length="149" mass="16667">MGKHATDRHRHRDRPSTATPTTPLPVRHHSQPSSAVLPRVLFSFAPPAGRHRRCHLLDGRRSCTLPLAHQQPRRRPPSSPERASPHATTEPTQVRPRLKTTPPARFSIRVVAGPGRPDGSLAWALTGLYIWAWGFTLGFGFKSWAKDWA</sequence>
<feature type="transmembrane region" description="Helical" evidence="2">
    <location>
        <begin position="121"/>
        <end position="141"/>
    </location>
</feature>
<feature type="region of interest" description="Disordered" evidence="1">
    <location>
        <begin position="1"/>
        <end position="32"/>
    </location>
</feature>
<comment type="caution">
    <text evidence="3">The sequence shown here is derived from an EMBL/GenBank/DDBJ whole genome shotgun (WGS) entry which is preliminary data.</text>
</comment>
<evidence type="ECO:0000256" key="2">
    <source>
        <dbReference type="SAM" id="Phobius"/>
    </source>
</evidence>
<dbReference type="Proteomes" id="UP001141552">
    <property type="component" value="Unassembled WGS sequence"/>
</dbReference>
<accession>A0A9Q0JJB0</accession>